<evidence type="ECO:0000313" key="1">
    <source>
        <dbReference type="EMBL" id="THC95833.1"/>
    </source>
</evidence>
<proteinExistence type="predicted"/>
<dbReference type="Proteomes" id="UP000308092">
    <property type="component" value="Unassembled WGS sequence"/>
</dbReference>
<sequence length="46" mass="4976">MYVVSKFFNGRKNQASCRMLPSMSALIEIVGESLPAKPVPAVYSTG</sequence>
<dbReference type="VEuPathDB" id="FungiDB:EYZ11_004703"/>
<evidence type="ECO:0000313" key="2">
    <source>
        <dbReference type="Proteomes" id="UP000308092"/>
    </source>
</evidence>
<comment type="caution">
    <text evidence="1">The sequence shown here is derived from an EMBL/GenBank/DDBJ whole genome shotgun (WGS) entry which is preliminary data.</text>
</comment>
<gene>
    <name evidence="1" type="ORF">EYZ11_004703</name>
</gene>
<protein>
    <submittedName>
        <fullName evidence="1">Uncharacterized protein</fullName>
    </submittedName>
</protein>
<accession>A0A4S3JK44</accession>
<dbReference type="AlphaFoldDB" id="A0A4S3JK44"/>
<dbReference type="EMBL" id="SOSA01000140">
    <property type="protein sequence ID" value="THC95833.1"/>
    <property type="molecule type" value="Genomic_DNA"/>
</dbReference>
<organism evidence="1 2">
    <name type="scientific">Aspergillus tanneri</name>
    <dbReference type="NCBI Taxonomy" id="1220188"/>
    <lineage>
        <taxon>Eukaryota</taxon>
        <taxon>Fungi</taxon>
        <taxon>Dikarya</taxon>
        <taxon>Ascomycota</taxon>
        <taxon>Pezizomycotina</taxon>
        <taxon>Eurotiomycetes</taxon>
        <taxon>Eurotiomycetidae</taxon>
        <taxon>Eurotiales</taxon>
        <taxon>Aspergillaceae</taxon>
        <taxon>Aspergillus</taxon>
        <taxon>Aspergillus subgen. Circumdati</taxon>
    </lineage>
</organism>
<name>A0A4S3JK44_9EURO</name>
<keyword evidence="2" id="KW-1185">Reference proteome</keyword>
<reference evidence="1 2" key="1">
    <citation type="submission" date="2019-03" db="EMBL/GenBank/DDBJ databases">
        <title>The genome sequence of a newly discovered highly antifungal drug resistant Aspergillus species, Aspergillus tanneri NIH 1004.</title>
        <authorList>
            <person name="Mounaud S."/>
            <person name="Singh I."/>
            <person name="Joardar V."/>
            <person name="Pakala S."/>
            <person name="Pakala S."/>
            <person name="Venepally P."/>
            <person name="Hoover J."/>
            <person name="Nierman W."/>
            <person name="Chung J."/>
            <person name="Losada L."/>
        </authorList>
    </citation>
    <scope>NUCLEOTIDE SEQUENCE [LARGE SCALE GENOMIC DNA]</scope>
    <source>
        <strain evidence="1 2">NIH1004</strain>
    </source>
</reference>